<keyword evidence="9" id="KW-1185">Reference proteome</keyword>
<proteinExistence type="predicted"/>
<evidence type="ECO:0000313" key="9">
    <source>
        <dbReference type="Proteomes" id="UP001597102"/>
    </source>
</evidence>
<dbReference type="Pfam" id="PF01545">
    <property type="entry name" value="Cation_efflux"/>
    <property type="match status" value="1"/>
</dbReference>
<dbReference type="Gene3D" id="1.20.1510.10">
    <property type="entry name" value="Cation efflux protein transmembrane domain"/>
    <property type="match status" value="1"/>
</dbReference>
<accession>A0ABW3JAZ2</accession>
<keyword evidence="4 6" id="KW-0472">Membrane</keyword>
<comment type="caution">
    <text evidence="8">The sequence shown here is derived from an EMBL/GenBank/DDBJ whole genome shotgun (WGS) entry which is preliminary data.</text>
</comment>
<feature type="compositionally biased region" description="Basic and acidic residues" evidence="5">
    <location>
        <begin position="195"/>
        <end position="211"/>
    </location>
</feature>
<evidence type="ECO:0000313" key="8">
    <source>
        <dbReference type="EMBL" id="MFD0987638.1"/>
    </source>
</evidence>
<gene>
    <name evidence="8" type="ORF">ACFQ2F_11080</name>
</gene>
<feature type="transmembrane region" description="Helical" evidence="6">
    <location>
        <begin position="46"/>
        <end position="64"/>
    </location>
</feature>
<evidence type="ECO:0000256" key="6">
    <source>
        <dbReference type="SAM" id="Phobius"/>
    </source>
</evidence>
<dbReference type="RefSeq" id="WP_379089818.1">
    <property type="nucleotide sequence ID" value="NZ_JBHTJO010000001.1"/>
</dbReference>
<evidence type="ECO:0000259" key="7">
    <source>
        <dbReference type="Pfam" id="PF01545"/>
    </source>
</evidence>
<feature type="transmembrane region" description="Helical" evidence="6">
    <location>
        <begin position="103"/>
        <end position="123"/>
    </location>
</feature>
<evidence type="ECO:0000256" key="5">
    <source>
        <dbReference type="SAM" id="MobiDB-lite"/>
    </source>
</evidence>
<feature type="transmembrane region" description="Helical" evidence="6">
    <location>
        <begin position="71"/>
        <end position="91"/>
    </location>
</feature>
<dbReference type="EMBL" id="JBHTJO010000001">
    <property type="protein sequence ID" value="MFD0987638.1"/>
    <property type="molecule type" value="Genomic_DNA"/>
</dbReference>
<comment type="subcellular location">
    <subcellularLocation>
        <location evidence="1">Membrane</location>
        <topology evidence="1">Multi-pass membrane protein</topology>
    </subcellularLocation>
</comment>
<sequence>MDSAQTARWRAVLWVALAVNLAMFVVELTAGLLSGSVSLLADGIDFAGDAANYAISLAVVGLALQWRARTALLKGVTMAAFGIWVIGQAVWHWVSGVVPDAPVMGVVAVLALAANVGVAALLYRYREGDSNMRSVWICSRNDAYSNLAVLAAAAGVFGTGSSLPDIAVACVMAGLALHGSYTVIRHAISDIRHDKAGSEEAGDDAARREAAGQEEPAT</sequence>
<dbReference type="SUPFAM" id="SSF161111">
    <property type="entry name" value="Cation efflux protein transmembrane domain-like"/>
    <property type="match status" value="1"/>
</dbReference>
<protein>
    <submittedName>
        <fullName evidence="8">Cation transporter</fullName>
    </submittedName>
</protein>
<dbReference type="InterPro" id="IPR058533">
    <property type="entry name" value="Cation_efflux_TM"/>
</dbReference>
<feature type="transmembrane region" description="Helical" evidence="6">
    <location>
        <begin position="12"/>
        <end position="34"/>
    </location>
</feature>
<evidence type="ECO:0000256" key="4">
    <source>
        <dbReference type="ARBA" id="ARBA00023136"/>
    </source>
</evidence>
<feature type="domain" description="Cation efflux protein transmembrane" evidence="7">
    <location>
        <begin position="13"/>
        <end position="190"/>
    </location>
</feature>
<evidence type="ECO:0000256" key="1">
    <source>
        <dbReference type="ARBA" id="ARBA00004141"/>
    </source>
</evidence>
<name>A0ABW3JAZ2_9HYPH</name>
<reference evidence="9" key="1">
    <citation type="journal article" date="2019" name="Int. J. Syst. Evol. Microbiol.">
        <title>The Global Catalogue of Microorganisms (GCM) 10K type strain sequencing project: providing services to taxonomists for standard genome sequencing and annotation.</title>
        <authorList>
            <consortium name="The Broad Institute Genomics Platform"/>
            <consortium name="The Broad Institute Genome Sequencing Center for Infectious Disease"/>
            <person name="Wu L."/>
            <person name="Ma J."/>
        </authorList>
    </citation>
    <scope>NUCLEOTIDE SEQUENCE [LARGE SCALE GENOMIC DNA]</scope>
    <source>
        <strain evidence="9">CCUG 61697</strain>
    </source>
</reference>
<keyword evidence="3 6" id="KW-1133">Transmembrane helix</keyword>
<evidence type="ECO:0000256" key="2">
    <source>
        <dbReference type="ARBA" id="ARBA00022692"/>
    </source>
</evidence>
<feature type="region of interest" description="Disordered" evidence="5">
    <location>
        <begin position="195"/>
        <end position="218"/>
    </location>
</feature>
<dbReference type="InterPro" id="IPR027469">
    <property type="entry name" value="Cation_efflux_TMD_sf"/>
</dbReference>
<organism evidence="8 9">
    <name type="scientific">Methyloligella solikamskensis</name>
    <dbReference type="NCBI Taxonomy" id="1177756"/>
    <lineage>
        <taxon>Bacteria</taxon>
        <taxon>Pseudomonadati</taxon>
        <taxon>Pseudomonadota</taxon>
        <taxon>Alphaproteobacteria</taxon>
        <taxon>Hyphomicrobiales</taxon>
        <taxon>Hyphomicrobiaceae</taxon>
        <taxon>Methyloligella</taxon>
    </lineage>
</organism>
<dbReference type="Proteomes" id="UP001597102">
    <property type="component" value="Unassembled WGS sequence"/>
</dbReference>
<keyword evidence="2 6" id="KW-0812">Transmembrane</keyword>
<feature type="transmembrane region" description="Helical" evidence="6">
    <location>
        <begin position="143"/>
        <end position="160"/>
    </location>
</feature>
<evidence type="ECO:0000256" key="3">
    <source>
        <dbReference type="ARBA" id="ARBA00022989"/>
    </source>
</evidence>